<dbReference type="InterPro" id="IPR050648">
    <property type="entry name" value="F-box_LRR-repeat"/>
</dbReference>
<feature type="domain" description="F-box" evidence="2">
    <location>
        <begin position="1"/>
        <end position="47"/>
    </location>
</feature>
<dbReference type="Pfam" id="PF25372">
    <property type="entry name" value="DUF7885"/>
    <property type="match status" value="1"/>
</dbReference>
<dbReference type="Gene3D" id="3.80.10.10">
    <property type="entry name" value="Ribonuclease Inhibitor"/>
    <property type="match status" value="2"/>
</dbReference>
<dbReference type="SUPFAM" id="SSF81383">
    <property type="entry name" value="F-box domain"/>
    <property type="match status" value="1"/>
</dbReference>
<dbReference type="Pfam" id="PF12937">
    <property type="entry name" value="F-box-like"/>
    <property type="match status" value="1"/>
</dbReference>
<evidence type="ECO:0000313" key="4">
    <source>
        <dbReference type="Proteomes" id="UP001162060"/>
    </source>
</evidence>
<comment type="caution">
    <text evidence="3">The sequence shown here is derived from an EMBL/GenBank/DDBJ whole genome shotgun (WGS) entry which is preliminary data.</text>
</comment>
<dbReference type="GO" id="GO:0005737">
    <property type="term" value="C:cytoplasm"/>
    <property type="evidence" value="ECO:0007669"/>
    <property type="project" value="TreeGrafter"/>
</dbReference>
<dbReference type="PANTHER" id="PTHR13382">
    <property type="entry name" value="MITOCHONDRIAL ATP SYNTHASE COUPLING FACTOR B"/>
    <property type="match status" value="1"/>
</dbReference>
<name>A0AAV1VGN3_9STRA</name>
<gene>
    <name evidence="3" type="ORF">PM001_LOCUS30240</name>
</gene>
<proteinExistence type="predicted"/>
<reference evidence="3" key="1">
    <citation type="submission" date="2024-01" db="EMBL/GenBank/DDBJ databases">
        <authorList>
            <person name="Webb A."/>
        </authorList>
    </citation>
    <scope>NUCLEOTIDE SEQUENCE</scope>
    <source>
        <strain evidence="3">Pm1</strain>
    </source>
</reference>
<keyword evidence="1" id="KW-0833">Ubl conjugation pathway</keyword>
<dbReference type="InterPro" id="IPR032675">
    <property type="entry name" value="LRR_dom_sf"/>
</dbReference>
<dbReference type="InterPro" id="IPR001810">
    <property type="entry name" value="F-box_dom"/>
</dbReference>
<protein>
    <recommendedName>
        <fullName evidence="2">F-box domain-containing protein</fullName>
    </recommendedName>
</protein>
<dbReference type="PROSITE" id="PS50181">
    <property type="entry name" value="FBOX"/>
    <property type="match status" value="1"/>
</dbReference>
<dbReference type="Proteomes" id="UP001162060">
    <property type="component" value="Unassembled WGS sequence"/>
</dbReference>
<dbReference type="SUPFAM" id="SSF52047">
    <property type="entry name" value="RNI-like"/>
    <property type="match status" value="1"/>
</dbReference>
<evidence type="ECO:0000256" key="1">
    <source>
        <dbReference type="ARBA" id="ARBA00022786"/>
    </source>
</evidence>
<accession>A0AAV1VGN3</accession>
<dbReference type="AlphaFoldDB" id="A0AAV1VGN3"/>
<dbReference type="InterPro" id="IPR006553">
    <property type="entry name" value="Leu-rich_rpt_Cys-con_subtyp"/>
</dbReference>
<evidence type="ECO:0000313" key="3">
    <source>
        <dbReference type="EMBL" id="CAK7945090.1"/>
    </source>
</evidence>
<dbReference type="InterPro" id="IPR036047">
    <property type="entry name" value="F-box-like_dom_sf"/>
</dbReference>
<evidence type="ECO:0000259" key="2">
    <source>
        <dbReference type="PROSITE" id="PS50181"/>
    </source>
</evidence>
<dbReference type="EMBL" id="CAKLBY020000312">
    <property type="protein sequence ID" value="CAK7945090.1"/>
    <property type="molecule type" value="Genomic_DNA"/>
</dbReference>
<dbReference type="InterPro" id="IPR057207">
    <property type="entry name" value="FBXL15_LRR"/>
</dbReference>
<organism evidence="3 4">
    <name type="scientific">Peronospora matthiolae</name>
    <dbReference type="NCBI Taxonomy" id="2874970"/>
    <lineage>
        <taxon>Eukaryota</taxon>
        <taxon>Sar</taxon>
        <taxon>Stramenopiles</taxon>
        <taxon>Oomycota</taxon>
        <taxon>Peronosporomycetes</taxon>
        <taxon>Peronosporales</taxon>
        <taxon>Peronosporaceae</taxon>
        <taxon>Peronospora</taxon>
    </lineage>
</organism>
<sequence>MINATCLSNDVVHELLSYLPMDDMLALERVSGSWRRMLATASFWTQVCLDHSTPRSQCASTLVNILARRHGPQVKRLTLVGCDIQEGSLSPWAPQFSSLTHLTVSGCQSISDRDFLAIVQASRNQLLVVRAVKCLRLTDAALQAMGDYHPQSLDRINFNYCRQISGDGVQTLARKCTNLRVIKIKSSPAATSSAVACIATHCLKLETLLVGGGRKLTDECLVTLGDHCPRLTSLDVSRSNPFGCGRGGITDNALVYLVTRCPQLKRLKLCGQGRLTLSVLRSLATLSPKLESLDIGGCHSMISQPLALGAELKSMRRLHGFSVTFSRSVSGDQNDVIASHCPQLRELHVDGGKVVAAHA</sequence>
<dbReference type="SMART" id="SM00367">
    <property type="entry name" value="LRR_CC"/>
    <property type="match status" value="7"/>
</dbReference>